<keyword evidence="1" id="KW-0805">Transcription regulation</keyword>
<dbReference type="PROSITE" id="PS01124">
    <property type="entry name" value="HTH_ARAC_FAMILY_2"/>
    <property type="match status" value="1"/>
</dbReference>
<accession>B2FTM8</accession>
<evidence type="ECO:0000313" key="6">
    <source>
        <dbReference type="Proteomes" id="UP000008840"/>
    </source>
</evidence>
<dbReference type="SMART" id="SM00342">
    <property type="entry name" value="HTH_ARAC"/>
    <property type="match status" value="1"/>
</dbReference>
<gene>
    <name evidence="5" type="ordered locus">Smlt2676</name>
</gene>
<dbReference type="InterPro" id="IPR018060">
    <property type="entry name" value="HTH_AraC"/>
</dbReference>
<evidence type="ECO:0000256" key="2">
    <source>
        <dbReference type="ARBA" id="ARBA00023125"/>
    </source>
</evidence>
<dbReference type="InterPro" id="IPR018062">
    <property type="entry name" value="HTH_AraC-typ_CS"/>
</dbReference>
<dbReference type="Pfam" id="PF12852">
    <property type="entry name" value="Cupin_6"/>
    <property type="match status" value="1"/>
</dbReference>
<feature type="domain" description="HTH araC/xylS-type" evidence="4">
    <location>
        <begin position="190"/>
        <end position="287"/>
    </location>
</feature>
<dbReference type="PROSITE" id="PS00041">
    <property type="entry name" value="HTH_ARAC_FAMILY_1"/>
    <property type="match status" value="1"/>
</dbReference>
<keyword evidence="3" id="KW-0804">Transcription</keyword>
<dbReference type="Gene3D" id="1.10.10.60">
    <property type="entry name" value="Homeodomain-like"/>
    <property type="match status" value="1"/>
</dbReference>
<dbReference type="EnsemblBacteria" id="CAQ46149">
    <property type="protein sequence ID" value="CAQ46149"/>
    <property type="gene ID" value="Smlt2676"/>
</dbReference>
<evidence type="ECO:0000256" key="3">
    <source>
        <dbReference type="ARBA" id="ARBA00023163"/>
    </source>
</evidence>
<dbReference type="EMBL" id="AM743169">
    <property type="protein sequence ID" value="CAQ46149.1"/>
    <property type="molecule type" value="Genomic_DNA"/>
</dbReference>
<dbReference type="KEGG" id="sml:Smlt2676"/>
<keyword evidence="2" id="KW-0238">DNA-binding</keyword>
<organism evidence="5 6">
    <name type="scientific">Stenotrophomonas maltophilia (strain K279a)</name>
    <dbReference type="NCBI Taxonomy" id="522373"/>
    <lineage>
        <taxon>Bacteria</taxon>
        <taxon>Pseudomonadati</taxon>
        <taxon>Pseudomonadota</taxon>
        <taxon>Gammaproteobacteria</taxon>
        <taxon>Lysobacterales</taxon>
        <taxon>Lysobacteraceae</taxon>
        <taxon>Stenotrophomonas</taxon>
        <taxon>Stenotrophomonas maltophilia group</taxon>
    </lineage>
</organism>
<dbReference type="PATRIC" id="fig|522373.3.peg.2513"/>
<name>B2FTM8_STRMK</name>
<dbReference type="PANTHER" id="PTHR46796:SF7">
    <property type="entry name" value="ARAC FAMILY TRANSCRIPTIONAL REGULATOR"/>
    <property type="match status" value="1"/>
</dbReference>
<evidence type="ECO:0000313" key="5">
    <source>
        <dbReference type="EMBL" id="CAQ46149.1"/>
    </source>
</evidence>
<dbReference type="SUPFAM" id="SSF46689">
    <property type="entry name" value="Homeodomain-like"/>
    <property type="match status" value="2"/>
</dbReference>
<dbReference type="GO" id="GO:0043565">
    <property type="term" value="F:sequence-specific DNA binding"/>
    <property type="evidence" value="ECO:0007669"/>
    <property type="project" value="InterPro"/>
</dbReference>
<dbReference type="AlphaFoldDB" id="B2FTM8"/>
<dbReference type="Pfam" id="PF12833">
    <property type="entry name" value="HTH_18"/>
    <property type="match status" value="1"/>
</dbReference>
<evidence type="ECO:0000256" key="1">
    <source>
        <dbReference type="ARBA" id="ARBA00023015"/>
    </source>
</evidence>
<dbReference type="InterPro" id="IPR009057">
    <property type="entry name" value="Homeodomain-like_sf"/>
</dbReference>
<dbReference type="Proteomes" id="UP000008840">
    <property type="component" value="Chromosome"/>
</dbReference>
<dbReference type="PANTHER" id="PTHR46796">
    <property type="entry name" value="HTH-TYPE TRANSCRIPTIONAL ACTIVATOR RHAS-RELATED"/>
    <property type="match status" value="1"/>
</dbReference>
<proteinExistence type="predicted"/>
<reference evidence="5 6" key="1">
    <citation type="journal article" date="2008" name="Genome Biol.">
        <title>The complete genome, comparative and functional analysis of Stenotrophomonas maltophilia reveals an organism heavily shielded by drug resistance determinants.</title>
        <authorList>
            <person name="Crossman L.C."/>
            <person name="Gould V.C."/>
            <person name="Dow J.M."/>
            <person name="Vernikos G.S."/>
            <person name="Okazaki A."/>
            <person name="Sebaihia M."/>
            <person name="Saunders D."/>
            <person name="Arrowsmith C."/>
            <person name="Carver T."/>
            <person name="Peters N."/>
            <person name="Adlem E."/>
            <person name="Kerhornou A."/>
            <person name="Lord A."/>
            <person name="Murphy L."/>
            <person name="Seeger K."/>
            <person name="Squares R."/>
            <person name="Rutter S."/>
            <person name="Quail M.A."/>
            <person name="Rajandream M.A."/>
            <person name="Harris D."/>
            <person name="Churcher C."/>
            <person name="Bentley S.D."/>
            <person name="Parkhill J."/>
            <person name="Thomson N.R."/>
            <person name="Avison M.B."/>
        </authorList>
    </citation>
    <scope>NUCLEOTIDE SEQUENCE [LARGE SCALE GENOMIC DNA]</scope>
    <source>
        <strain evidence="5 6">K279a</strain>
    </source>
</reference>
<dbReference type="GO" id="GO:0003700">
    <property type="term" value="F:DNA-binding transcription factor activity"/>
    <property type="evidence" value="ECO:0007669"/>
    <property type="project" value="InterPro"/>
</dbReference>
<dbReference type="HOGENOM" id="CLU_000445_81_0_6"/>
<evidence type="ECO:0000259" key="4">
    <source>
        <dbReference type="PROSITE" id="PS01124"/>
    </source>
</evidence>
<dbReference type="InterPro" id="IPR032783">
    <property type="entry name" value="AraC_lig"/>
</dbReference>
<dbReference type="InterPro" id="IPR050204">
    <property type="entry name" value="AraC_XylS_family_regulators"/>
</dbReference>
<sequence>MNVSADTSAPDRLSSLLERFRVQAALFHSGPLCGRHVFEPQPGRAFLHILRQGEMEVRHPGGDIALPRLKIDTPSLLLYPQPLHHVFFNAPLDGPDFTCATLDFDGGARNPIVQSLPPVMVVPLAAIGELDDTLHLLFAEADRQRCGSRLLTNRLFEVALIQILRWVVDHPEAAGVSHGLMRGLSDARLARTLVAMHQAPQDEWTLPRMAATAGMSRSAFAAVFKEVMQATPAAYLLDWRLSLACAQLRAGVAVKQVAIELGFADTASLSKAFRKRLGASPRAWLVASVAQAG</sequence>
<dbReference type="RefSeq" id="WP_012480397.1">
    <property type="nucleotide sequence ID" value="NC_010943.1"/>
</dbReference>
<keyword evidence="6" id="KW-1185">Reference proteome</keyword>
<protein>
    <submittedName>
        <fullName evidence="5">AraC-family transcriptional regulator</fullName>
    </submittedName>
</protein>
<dbReference type="eggNOG" id="COG2207">
    <property type="taxonomic scope" value="Bacteria"/>
</dbReference>